<dbReference type="GO" id="GO:0005634">
    <property type="term" value="C:nucleus"/>
    <property type="evidence" value="ECO:0007669"/>
    <property type="project" value="UniProtKB-SubCell"/>
</dbReference>
<dbReference type="Proteomes" id="UP000004994">
    <property type="component" value="Chromosome 11"/>
</dbReference>
<dbReference type="PROSITE" id="PS51504">
    <property type="entry name" value="H15"/>
    <property type="match status" value="1"/>
</dbReference>
<accession>A0A3Q7ISN9</accession>
<dbReference type="GO" id="GO:0006334">
    <property type="term" value="P:nucleosome assembly"/>
    <property type="evidence" value="ECO:0007669"/>
    <property type="project" value="InterPro"/>
</dbReference>
<feature type="compositionally biased region" description="Polar residues" evidence="4">
    <location>
        <begin position="11"/>
        <end position="30"/>
    </location>
</feature>
<dbReference type="InterPro" id="IPR036390">
    <property type="entry name" value="WH_DNA-bd_sf"/>
</dbReference>
<dbReference type="GO" id="GO:0000786">
    <property type="term" value="C:nucleosome"/>
    <property type="evidence" value="ECO:0007669"/>
    <property type="project" value="InterPro"/>
</dbReference>
<keyword evidence="3" id="KW-0539">Nucleus</keyword>
<comment type="subcellular location">
    <subcellularLocation>
        <location evidence="1">Nucleus</location>
    </subcellularLocation>
</comment>
<dbReference type="SUPFAM" id="SSF46785">
    <property type="entry name" value="Winged helix' DNA-binding domain"/>
    <property type="match status" value="1"/>
</dbReference>
<organism evidence="6">
    <name type="scientific">Solanum lycopersicum</name>
    <name type="common">Tomato</name>
    <name type="synonym">Lycopersicon esculentum</name>
    <dbReference type="NCBI Taxonomy" id="4081"/>
    <lineage>
        <taxon>Eukaryota</taxon>
        <taxon>Viridiplantae</taxon>
        <taxon>Streptophyta</taxon>
        <taxon>Embryophyta</taxon>
        <taxon>Tracheophyta</taxon>
        <taxon>Spermatophyta</taxon>
        <taxon>Magnoliopsida</taxon>
        <taxon>eudicotyledons</taxon>
        <taxon>Gunneridae</taxon>
        <taxon>Pentapetalae</taxon>
        <taxon>asterids</taxon>
        <taxon>lamiids</taxon>
        <taxon>Solanales</taxon>
        <taxon>Solanaceae</taxon>
        <taxon>Solanoideae</taxon>
        <taxon>Solaneae</taxon>
        <taxon>Solanum</taxon>
        <taxon>Solanum subgen. Lycopersicon</taxon>
    </lineage>
</organism>
<dbReference type="AlphaFoldDB" id="A0A3Q7ISN9"/>
<dbReference type="Pfam" id="PF00538">
    <property type="entry name" value="Linker_histone"/>
    <property type="match status" value="1"/>
</dbReference>
<evidence type="ECO:0000256" key="3">
    <source>
        <dbReference type="ARBA" id="ARBA00023242"/>
    </source>
</evidence>
<evidence type="ECO:0000313" key="6">
    <source>
        <dbReference type="EnsemblPlants" id="Solyc11g013537.1.1"/>
    </source>
</evidence>
<dbReference type="PANTHER" id="PTHR11467:SF109">
    <property type="entry name" value="H15 DOMAIN-CONTAINING PROTEIN"/>
    <property type="match status" value="1"/>
</dbReference>
<feature type="region of interest" description="Disordered" evidence="4">
    <location>
        <begin position="1"/>
        <end position="30"/>
    </location>
</feature>
<sequence length="79" mass="9070">MDKLREGIVKMSNSEPNASLSESQNSTTPNYRPYAQMIEQALQELDEEEGSDEDSISKFIIKNNDTLTRDDKIMLKHHL</sequence>
<keyword evidence="7" id="KW-1185">Reference proteome</keyword>
<dbReference type="InParanoid" id="A0A3Q7ISN9"/>
<dbReference type="Gramene" id="Solyc11g013537.1.1">
    <property type="protein sequence ID" value="Solyc11g013537.1.1"/>
    <property type="gene ID" value="Solyc11g013537.1"/>
</dbReference>
<dbReference type="InterPro" id="IPR005818">
    <property type="entry name" value="Histone_H1/H5_H15"/>
</dbReference>
<name>A0A3Q7ISN9_SOLLC</name>
<feature type="domain" description="H15" evidence="5">
    <location>
        <begin position="27"/>
        <end position="79"/>
    </location>
</feature>
<reference evidence="6" key="2">
    <citation type="submission" date="2019-01" db="UniProtKB">
        <authorList>
            <consortium name="EnsemblPlants"/>
        </authorList>
    </citation>
    <scope>IDENTIFICATION</scope>
    <source>
        <strain evidence="6">cv. Heinz 1706</strain>
    </source>
</reference>
<dbReference type="Gene3D" id="1.10.10.10">
    <property type="entry name" value="Winged helix-like DNA-binding domain superfamily/Winged helix DNA-binding domain"/>
    <property type="match status" value="1"/>
</dbReference>
<evidence type="ECO:0000256" key="4">
    <source>
        <dbReference type="SAM" id="MobiDB-lite"/>
    </source>
</evidence>
<proteinExistence type="predicted"/>
<dbReference type="InterPro" id="IPR036388">
    <property type="entry name" value="WH-like_DNA-bd_sf"/>
</dbReference>
<dbReference type="SMR" id="A0A3Q7ISN9"/>
<evidence type="ECO:0000256" key="1">
    <source>
        <dbReference type="ARBA" id="ARBA00004123"/>
    </source>
</evidence>
<reference evidence="6" key="1">
    <citation type="journal article" date="2012" name="Nature">
        <title>The tomato genome sequence provides insights into fleshy fruit evolution.</title>
        <authorList>
            <consortium name="Tomato Genome Consortium"/>
        </authorList>
    </citation>
    <scope>NUCLEOTIDE SEQUENCE [LARGE SCALE GENOMIC DNA]</scope>
    <source>
        <strain evidence="6">cv. Heinz 1706</strain>
    </source>
</reference>
<dbReference type="STRING" id="4081.A0A3Q7ISN9"/>
<dbReference type="GO" id="GO:0003677">
    <property type="term" value="F:DNA binding"/>
    <property type="evidence" value="ECO:0007669"/>
    <property type="project" value="UniProtKB-KW"/>
</dbReference>
<dbReference type="EnsemblPlants" id="Solyc11g013537.1.1">
    <property type="protein sequence ID" value="Solyc11g013537.1.1"/>
    <property type="gene ID" value="Solyc11g013537.1"/>
</dbReference>
<evidence type="ECO:0000256" key="2">
    <source>
        <dbReference type="ARBA" id="ARBA00023125"/>
    </source>
</evidence>
<evidence type="ECO:0000313" key="7">
    <source>
        <dbReference type="Proteomes" id="UP000004994"/>
    </source>
</evidence>
<protein>
    <recommendedName>
        <fullName evidence="5">H15 domain-containing protein</fullName>
    </recommendedName>
</protein>
<evidence type="ECO:0000259" key="5">
    <source>
        <dbReference type="PROSITE" id="PS51504"/>
    </source>
</evidence>
<keyword evidence="2" id="KW-0238">DNA-binding</keyword>
<dbReference type="PANTHER" id="PTHR11467">
    <property type="entry name" value="HISTONE H1"/>
    <property type="match status" value="1"/>
</dbReference>